<evidence type="ECO:0000256" key="1">
    <source>
        <dbReference type="SAM" id="MobiDB-lite"/>
    </source>
</evidence>
<organism evidence="2">
    <name type="scientific">Pseudictyota dubia</name>
    <dbReference type="NCBI Taxonomy" id="2749911"/>
    <lineage>
        <taxon>Eukaryota</taxon>
        <taxon>Sar</taxon>
        <taxon>Stramenopiles</taxon>
        <taxon>Ochrophyta</taxon>
        <taxon>Bacillariophyta</taxon>
        <taxon>Mediophyceae</taxon>
        <taxon>Biddulphiophycidae</taxon>
        <taxon>Eupodiscales</taxon>
        <taxon>Odontellaceae</taxon>
        <taxon>Pseudictyota</taxon>
    </lineage>
</organism>
<proteinExistence type="predicted"/>
<sequence length="322" mass="36163">MVCHYLADGNDPSTLSVVPRVARPFRTLLDDQAFELVWRTMAETRWSPALGMAMLANDGEAAKGATTPPRLRVRNWKRFYRLRHLHLRDVYRPDSPLRTYHDRYKYTETVEETRIPLNALAIENCSLGLRAESSSARTDAADGNSSDDNNFADPDGRVWRLECPVGPSKLRPTSDIMVDHCTECKNDVYWVVDEFELRRRVSKGDCVYYDPGGHTGRKAGKWQRGRGRGNVGRRSYYFENLPPTPQPAPEEPTTLKPLLWYSDGSLTPYRKVDRGGPCVEATDANMTPVRDVATEAANHEGAVDGKASASSVKRRDSSCVIA</sequence>
<feature type="region of interest" description="Disordered" evidence="1">
    <location>
        <begin position="296"/>
        <end position="322"/>
    </location>
</feature>
<accession>A0A7R9VT47</accession>
<reference evidence="2" key="1">
    <citation type="submission" date="2021-01" db="EMBL/GenBank/DDBJ databases">
        <authorList>
            <person name="Corre E."/>
            <person name="Pelletier E."/>
            <person name="Niang G."/>
            <person name="Scheremetjew M."/>
            <person name="Finn R."/>
            <person name="Kale V."/>
            <person name="Holt S."/>
            <person name="Cochrane G."/>
            <person name="Meng A."/>
            <person name="Brown T."/>
            <person name="Cohen L."/>
        </authorList>
    </citation>
    <scope>NUCLEOTIDE SEQUENCE</scope>
    <source>
        <strain evidence="2">CCMP147</strain>
    </source>
</reference>
<evidence type="ECO:0000313" key="2">
    <source>
        <dbReference type="EMBL" id="CAD8304459.1"/>
    </source>
</evidence>
<gene>
    <name evidence="2" type="ORF">TDUB1175_LOCUS6931</name>
</gene>
<name>A0A7R9VT47_9STRA</name>
<feature type="compositionally biased region" description="Basic and acidic residues" evidence="1">
    <location>
        <begin position="313"/>
        <end position="322"/>
    </location>
</feature>
<dbReference type="EMBL" id="HBED01013870">
    <property type="protein sequence ID" value="CAD8304459.1"/>
    <property type="molecule type" value="Transcribed_RNA"/>
</dbReference>
<protein>
    <submittedName>
        <fullName evidence="2">Uncharacterized protein</fullName>
    </submittedName>
</protein>
<dbReference type="AlphaFoldDB" id="A0A7R9VT47"/>